<sequence>MVNATKHVDDYSQDIPILTTEQMKEDIVWFIKHRDYVSFAEIINRYGEQAKGEESILNNQYNIILWANMSSILADSILSLIKDGDIHKHPASLLTYLADGMLPTFPMVRRLPRIAYKSPRWLPVCFRPGASCGEKECPHRQLKKIENESRIIQ</sequence>
<comment type="caution">
    <text evidence="1">The sequence shown here is derived from an EMBL/GenBank/DDBJ whole genome shotgun (WGS) entry which is preliminary data.</text>
</comment>
<dbReference type="Proteomes" id="UP001196980">
    <property type="component" value="Unassembled WGS sequence"/>
</dbReference>
<keyword evidence="2" id="KW-1185">Reference proteome</keyword>
<evidence type="ECO:0000313" key="2">
    <source>
        <dbReference type="Proteomes" id="UP001196980"/>
    </source>
</evidence>
<reference evidence="1 2" key="1">
    <citation type="journal article" date="2020" name="J Geophys Res Biogeosci">
        <title>Magnetotaxis as an Adaptation to Enable Bacterial Shuttling of Microbial Sulfur and Sulfur Cycling Across Aquatic Oxic#Anoxic Interfaces.</title>
        <authorList>
            <person name="Li J."/>
            <person name="Liu P."/>
            <person name="Wang J."/>
            <person name="Roberts A.P."/>
            <person name="Pan Y."/>
        </authorList>
    </citation>
    <scope>NUCLEOTIDE SEQUENCE [LARGE SCALE GENOMIC DNA]</scope>
    <source>
        <strain evidence="1 2">MYR-1_YQ</strain>
    </source>
</reference>
<dbReference type="RefSeq" id="WP_218252105.1">
    <property type="nucleotide sequence ID" value="NZ_JABXWD010000111.1"/>
</dbReference>
<organism evidence="1 2">
    <name type="scientific">Candidatus Magnetobacterium casense</name>
    <dbReference type="NCBI Taxonomy" id="1455061"/>
    <lineage>
        <taxon>Bacteria</taxon>
        <taxon>Pseudomonadati</taxon>
        <taxon>Nitrospirota</taxon>
        <taxon>Thermodesulfovibrionia</taxon>
        <taxon>Thermodesulfovibrionales</taxon>
        <taxon>Candidatus Magnetobacteriaceae</taxon>
        <taxon>Candidatus Magnetobacterium</taxon>
    </lineage>
</organism>
<gene>
    <name evidence="1" type="ORF">HWQ67_07715</name>
</gene>
<proteinExistence type="predicted"/>
<dbReference type="EMBL" id="JABXWD010000111">
    <property type="protein sequence ID" value="MBV6341470.1"/>
    <property type="molecule type" value="Genomic_DNA"/>
</dbReference>
<evidence type="ECO:0000313" key="1">
    <source>
        <dbReference type="EMBL" id="MBV6341470.1"/>
    </source>
</evidence>
<accession>A0ABS6RYQ9</accession>
<name>A0ABS6RYQ9_9BACT</name>
<protein>
    <submittedName>
        <fullName evidence="1">Uncharacterized protein</fullName>
    </submittedName>
</protein>